<dbReference type="EMBL" id="KI397373">
    <property type="protein sequence ID" value="ERM95856.1"/>
    <property type="molecule type" value="Genomic_DNA"/>
</dbReference>
<feature type="transmembrane region" description="Helical" evidence="1">
    <location>
        <begin position="26"/>
        <end position="45"/>
    </location>
</feature>
<evidence type="ECO:0008006" key="4">
    <source>
        <dbReference type="Google" id="ProtNLM"/>
    </source>
</evidence>
<evidence type="ECO:0000256" key="1">
    <source>
        <dbReference type="SAM" id="Phobius"/>
    </source>
</evidence>
<protein>
    <recommendedName>
        <fullName evidence="4">PGG domain-containing protein</fullName>
    </recommendedName>
</protein>
<name>W1NK63_AMBTC</name>
<keyword evidence="3" id="KW-1185">Reference proteome</keyword>
<proteinExistence type="predicted"/>
<accession>W1NK63</accession>
<keyword evidence="1" id="KW-0472">Membrane</keyword>
<evidence type="ECO:0000313" key="2">
    <source>
        <dbReference type="EMBL" id="ERM95856.1"/>
    </source>
</evidence>
<dbReference type="STRING" id="13333.W1NK63"/>
<dbReference type="HOGENOM" id="CLU_2907089_0_0_1"/>
<dbReference type="AlphaFoldDB" id="W1NK63"/>
<evidence type="ECO:0000313" key="3">
    <source>
        <dbReference type="Proteomes" id="UP000017836"/>
    </source>
</evidence>
<keyword evidence="1" id="KW-1133">Transmembrane helix</keyword>
<gene>
    <name evidence="2" type="ORF">AMTR_s00060p00116030</name>
</gene>
<reference evidence="3" key="1">
    <citation type="journal article" date="2013" name="Science">
        <title>The Amborella genome and the evolution of flowering plants.</title>
        <authorList>
            <consortium name="Amborella Genome Project"/>
        </authorList>
    </citation>
    <scope>NUCLEOTIDE SEQUENCE [LARGE SCALE GENOMIC DNA]</scope>
</reference>
<sequence>MSAKMNRRVSAIAKELKKLHTESVDITTNYVTVVTVLIASVAFMYQRRIKTASGRRSSVYVH</sequence>
<dbReference type="Proteomes" id="UP000017836">
    <property type="component" value="Unassembled WGS sequence"/>
</dbReference>
<organism evidence="2 3">
    <name type="scientific">Amborella trichopoda</name>
    <dbReference type="NCBI Taxonomy" id="13333"/>
    <lineage>
        <taxon>Eukaryota</taxon>
        <taxon>Viridiplantae</taxon>
        <taxon>Streptophyta</taxon>
        <taxon>Embryophyta</taxon>
        <taxon>Tracheophyta</taxon>
        <taxon>Spermatophyta</taxon>
        <taxon>Magnoliopsida</taxon>
        <taxon>Amborellales</taxon>
        <taxon>Amborellaceae</taxon>
        <taxon>Amborella</taxon>
    </lineage>
</organism>
<keyword evidence="1" id="KW-0812">Transmembrane</keyword>
<dbReference type="Gramene" id="ERM95856">
    <property type="protein sequence ID" value="ERM95856"/>
    <property type="gene ID" value="AMTR_s00060p00116030"/>
</dbReference>